<dbReference type="PANTHER" id="PTHR38567:SF1">
    <property type="entry name" value="DUF4291 DOMAIN-CONTAINING PROTEIN"/>
    <property type="match status" value="1"/>
</dbReference>
<keyword evidence="3" id="KW-1185">Reference proteome</keyword>
<gene>
    <name evidence="2" type="ORF">B0I31_107256</name>
</gene>
<proteinExistence type="predicted"/>
<reference evidence="2 3" key="1">
    <citation type="submission" date="2018-03" db="EMBL/GenBank/DDBJ databases">
        <title>Genomic Encyclopedia of Type Strains, Phase III (KMG-III): the genomes of soil and plant-associated and newly described type strains.</title>
        <authorList>
            <person name="Whitman W."/>
        </authorList>
    </citation>
    <scope>NUCLEOTIDE SEQUENCE [LARGE SCALE GENOMIC DNA]</scope>
    <source>
        <strain evidence="2 3">CGMCC 4.7097</strain>
    </source>
</reference>
<comment type="caution">
    <text evidence="2">The sequence shown here is derived from an EMBL/GenBank/DDBJ whole genome shotgun (WGS) entry which is preliminary data.</text>
</comment>
<dbReference type="OrthoDB" id="65842at2"/>
<evidence type="ECO:0000313" key="3">
    <source>
        <dbReference type="Proteomes" id="UP000241118"/>
    </source>
</evidence>
<feature type="region of interest" description="Disordered" evidence="1">
    <location>
        <begin position="174"/>
        <end position="200"/>
    </location>
</feature>
<dbReference type="RefSeq" id="WP_106617292.1">
    <property type="nucleotide sequence ID" value="NZ_PYAX01000007.1"/>
</dbReference>
<sequence length="200" mass="22336">MEQREIRADYDDRHITVYQAYPPAIAEPALAAGRFVPPFKRGRMTWIKPSFLWMMYRSGWGTKPDQERVLAVRITRSGFDWAVREAVPSHEGVGLKPDVRVQWDPERSLRLGELPYRSLQLGLAGEASRRYVDEWVVGLTDVTPLAREVHALVRAGDLDGARALLPVERPYPMPVNSAPVNSEPVSPGPVSPGPVSSDGR</sequence>
<dbReference type="AlphaFoldDB" id="A0A2P8I6T6"/>
<dbReference type="PANTHER" id="PTHR38567">
    <property type="entry name" value="DUF4291 DOMAIN-CONTAINING PROTEIN"/>
    <property type="match status" value="1"/>
</dbReference>
<dbReference type="EMBL" id="PYAX01000007">
    <property type="protein sequence ID" value="PSL54199.1"/>
    <property type="molecule type" value="Genomic_DNA"/>
</dbReference>
<name>A0A2P8I6T6_SACCR</name>
<evidence type="ECO:0000256" key="1">
    <source>
        <dbReference type="SAM" id="MobiDB-lite"/>
    </source>
</evidence>
<organism evidence="2 3">
    <name type="scientific">Saccharothrix carnea</name>
    <dbReference type="NCBI Taxonomy" id="1280637"/>
    <lineage>
        <taxon>Bacteria</taxon>
        <taxon>Bacillati</taxon>
        <taxon>Actinomycetota</taxon>
        <taxon>Actinomycetes</taxon>
        <taxon>Pseudonocardiales</taxon>
        <taxon>Pseudonocardiaceae</taxon>
        <taxon>Saccharothrix</taxon>
    </lineage>
</organism>
<protein>
    <submittedName>
        <fullName evidence="2">Uncharacterized protein DUF4291</fullName>
    </submittedName>
</protein>
<evidence type="ECO:0000313" key="2">
    <source>
        <dbReference type="EMBL" id="PSL54199.1"/>
    </source>
</evidence>
<dbReference type="InterPro" id="IPR025633">
    <property type="entry name" value="DUF4291"/>
</dbReference>
<dbReference type="Proteomes" id="UP000241118">
    <property type="component" value="Unassembled WGS sequence"/>
</dbReference>
<accession>A0A2P8I6T6</accession>
<dbReference type="Pfam" id="PF14124">
    <property type="entry name" value="DUF4291"/>
    <property type="match status" value="1"/>
</dbReference>